<feature type="signal peptide" evidence="2">
    <location>
        <begin position="1"/>
        <end position="20"/>
    </location>
</feature>
<dbReference type="OrthoDB" id="5460208at2"/>
<accession>A0A4P7UNG9</accession>
<protein>
    <submittedName>
        <fullName evidence="3">Uncharacterized protein</fullName>
    </submittedName>
</protein>
<name>A0A4P7UNG9_DESDE</name>
<dbReference type="RefSeq" id="WP_136400652.1">
    <property type="nucleotide sequence ID" value="NZ_CP036295.1"/>
</dbReference>
<evidence type="ECO:0000256" key="2">
    <source>
        <dbReference type="SAM" id="SignalP"/>
    </source>
</evidence>
<dbReference type="AlphaFoldDB" id="A0A4P7UNG9"/>
<gene>
    <name evidence="3" type="ORF">DDIC_11965</name>
</gene>
<evidence type="ECO:0000313" key="3">
    <source>
        <dbReference type="EMBL" id="QCC86578.1"/>
    </source>
</evidence>
<dbReference type="EMBL" id="CP036295">
    <property type="protein sequence ID" value="QCC86578.1"/>
    <property type="molecule type" value="Genomic_DNA"/>
</dbReference>
<dbReference type="Proteomes" id="UP000297065">
    <property type="component" value="Chromosome"/>
</dbReference>
<feature type="region of interest" description="Disordered" evidence="1">
    <location>
        <begin position="49"/>
        <end position="163"/>
    </location>
</feature>
<feature type="compositionally biased region" description="Polar residues" evidence="1">
    <location>
        <begin position="111"/>
        <end position="128"/>
    </location>
</feature>
<reference evidence="3 4" key="1">
    <citation type="submission" date="2019-02" db="EMBL/GenBank/DDBJ databases">
        <title>Complete Genome Sequence of Desulfovibrio desulfuricans IC1, a Sulfonate Utilizing Anaerobe.</title>
        <authorList>
            <person name="Day L.A."/>
            <person name="De Leon K.B."/>
            <person name="Wall J.D."/>
        </authorList>
    </citation>
    <scope>NUCLEOTIDE SEQUENCE [LARGE SCALE GENOMIC DNA]</scope>
    <source>
        <strain evidence="3 4">IC1</strain>
    </source>
</reference>
<keyword evidence="2" id="KW-0732">Signal</keyword>
<evidence type="ECO:0000256" key="1">
    <source>
        <dbReference type="SAM" id="MobiDB-lite"/>
    </source>
</evidence>
<feature type="compositionally biased region" description="Basic and acidic residues" evidence="1">
    <location>
        <begin position="58"/>
        <end position="69"/>
    </location>
</feature>
<feature type="chain" id="PRO_5020917067" evidence="2">
    <location>
        <begin position="21"/>
        <end position="220"/>
    </location>
</feature>
<sequence>MDRKLPVFFLILFVAQQVLCAPLDVRAQEASPPGAKSADLAGASAKHRLDKKVAVKAKRNEAKGKEKSSKGIHAPAWAFGSASQSREALREGVSTSDLQKRAVGDEAAKDNSINTTSGINSALKSANAKNERKNGLALSVGQEESGWRKKSQLEPEAADENVPMQSRHVVRAYADVDAGDDLNVSVGPELILKDEQRERAAANKQPDSALGMGMQFKLGF</sequence>
<organism evidence="3 4">
    <name type="scientific">Desulfovibrio desulfuricans</name>
    <dbReference type="NCBI Taxonomy" id="876"/>
    <lineage>
        <taxon>Bacteria</taxon>
        <taxon>Pseudomonadati</taxon>
        <taxon>Thermodesulfobacteriota</taxon>
        <taxon>Desulfovibrionia</taxon>
        <taxon>Desulfovibrionales</taxon>
        <taxon>Desulfovibrionaceae</taxon>
        <taxon>Desulfovibrio</taxon>
    </lineage>
</organism>
<proteinExistence type="predicted"/>
<evidence type="ECO:0000313" key="4">
    <source>
        <dbReference type="Proteomes" id="UP000297065"/>
    </source>
</evidence>
<feature type="compositionally biased region" description="Basic and acidic residues" evidence="1">
    <location>
        <begin position="98"/>
        <end position="109"/>
    </location>
</feature>